<keyword evidence="4 8" id="KW-0418">Kinase</keyword>
<dbReference type="Gene3D" id="1.10.510.10">
    <property type="entry name" value="Transferase(Phosphotransferase) domain 1"/>
    <property type="match status" value="1"/>
</dbReference>
<dbReference type="EMBL" id="MNPL01015663">
    <property type="protein sequence ID" value="OQR70964.1"/>
    <property type="molecule type" value="Genomic_DNA"/>
</dbReference>
<evidence type="ECO:0000313" key="9">
    <source>
        <dbReference type="Proteomes" id="UP000192247"/>
    </source>
</evidence>
<keyword evidence="3" id="KW-0547">Nucleotide-binding</keyword>
<feature type="domain" description="Protein kinase" evidence="7">
    <location>
        <begin position="325"/>
        <end position="595"/>
    </location>
</feature>
<dbReference type="SUPFAM" id="SSF56112">
    <property type="entry name" value="Protein kinase-like (PK-like)"/>
    <property type="match status" value="1"/>
</dbReference>
<dbReference type="GO" id="GO:0005524">
    <property type="term" value="F:ATP binding"/>
    <property type="evidence" value="ECO:0007669"/>
    <property type="project" value="UniProtKB-KW"/>
</dbReference>
<keyword evidence="9" id="KW-1185">Reference proteome</keyword>
<reference evidence="8 9" key="1">
    <citation type="journal article" date="2017" name="Gigascience">
        <title>Draft genome of the honey bee ectoparasitic mite, Tropilaelaps mercedesae, is shaped by the parasitic life history.</title>
        <authorList>
            <person name="Dong X."/>
            <person name="Armstrong S.D."/>
            <person name="Xia D."/>
            <person name="Makepeace B.L."/>
            <person name="Darby A.C."/>
            <person name="Kadowaki T."/>
        </authorList>
    </citation>
    <scope>NUCLEOTIDE SEQUENCE [LARGE SCALE GENOMIC DNA]</scope>
    <source>
        <strain evidence="8">Wuxi-XJTLU</strain>
    </source>
</reference>
<evidence type="ECO:0000256" key="2">
    <source>
        <dbReference type="ARBA" id="ARBA00022679"/>
    </source>
</evidence>
<evidence type="ECO:0000256" key="5">
    <source>
        <dbReference type="ARBA" id="ARBA00022840"/>
    </source>
</evidence>
<dbReference type="InParanoid" id="A0A1V9XBP6"/>
<dbReference type="Pfam" id="PF00069">
    <property type="entry name" value="Pkinase"/>
    <property type="match status" value="1"/>
</dbReference>
<organism evidence="8 9">
    <name type="scientific">Tropilaelaps mercedesae</name>
    <dbReference type="NCBI Taxonomy" id="418985"/>
    <lineage>
        <taxon>Eukaryota</taxon>
        <taxon>Metazoa</taxon>
        <taxon>Ecdysozoa</taxon>
        <taxon>Arthropoda</taxon>
        <taxon>Chelicerata</taxon>
        <taxon>Arachnida</taxon>
        <taxon>Acari</taxon>
        <taxon>Parasitiformes</taxon>
        <taxon>Mesostigmata</taxon>
        <taxon>Gamasina</taxon>
        <taxon>Dermanyssoidea</taxon>
        <taxon>Laelapidae</taxon>
        <taxon>Tropilaelaps</taxon>
    </lineage>
</organism>
<evidence type="ECO:0000256" key="4">
    <source>
        <dbReference type="ARBA" id="ARBA00022777"/>
    </source>
</evidence>
<keyword evidence="1" id="KW-0723">Serine/threonine-protein kinase</keyword>
<accession>A0A1V9XBP6</accession>
<gene>
    <name evidence="8" type="ORF">BIW11_04061</name>
</gene>
<protein>
    <submittedName>
        <fullName evidence="8">Microtubule-associated serine/threonine-protein kinase 2-like</fullName>
    </submittedName>
</protein>
<dbReference type="InterPro" id="IPR000719">
    <property type="entry name" value="Prot_kinase_dom"/>
</dbReference>
<feature type="region of interest" description="Disordered" evidence="6">
    <location>
        <begin position="94"/>
        <end position="131"/>
    </location>
</feature>
<dbReference type="GO" id="GO:0004674">
    <property type="term" value="F:protein serine/threonine kinase activity"/>
    <property type="evidence" value="ECO:0007669"/>
    <property type="project" value="UniProtKB-KW"/>
</dbReference>
<dbReference type="SMART" id="SM00220">
    <property type="entry name" value="S_TKc"/>
    <property type="match status" value="1"/>
</dbReference>
<evidence type="ECO:0000256" key="1">
    <source>
        <dbReference type="ARBA" id="ARBA00022527"/>
    </source>
</evidence>
<name>A0A1V9XBP6_9ACAR</name>
<dbReference type="InterPro" id="IPR011009">
    <property type="entry name" value="Kinase-like_dom_sf"/>
</dbReference>
<sequence length="771" mass="87573">MIGCQQRRRRRRSSLSSRSCSDFRGIERAVSDRHTTSEQRDSAFALGLVVHGKASSNCRLPRGVHRFTTILAYARPSVGDGASGVTFRTTDPGMSLNVEFASPTEKETRDCPSDVTEEPGQKQRRSLKDNGAAERLREFTTPDADVRMLLSTSSSCLRSGRRPPPPPSSPALLCEQISSQYSQASVTAKSLLETMIRNHSMISFEYTPLETYAKEQSVRTAHDTLRRLNSMTLTREDLFEHIENIVASFRLYQNRYSLEGAVMAFKCLRVYVAAITEYCYYLEYLGGMALTNWDDCSKFCEMELRSLRIRSTFNAIEYVPRIQDFQTVRPLGGGGFGVVYEAIHIPTDMRVCVKLIITSRLKKLSYAALDKIVASVSDHPKLVQCYVSFLTSQAYVTVMEYVGGVDVMKYVTGIGEVTQLPNHYCAILNQMAKAVAYLHANGFIHRDIKPQNALLLPGGHIKLIDFDTCKICVAHFVETRPMHGYFARTAAEYEDKDYAGTLHFMAPEVIDHRPYGRSVDWWSIGVTAYRLIAGKLPFRDKDRDRLKDAIRRSHPRMPEWSGPLEQDFVGRLLTKDPQFRLGSETYVELIHHELFDYYDADRPLDERYFDTTPMQDLLRKQVLKKSRNKKKNVPYLELRDCTSVPLDEQKQLLVFASFPWRMLVRPDDSILPLKTDLQAEHDMDILLDAPEILAADAFPSAWGANELCQLTDTSTSIITGGSLLSLNSRLIGPFDEYVKQPCGSIQKAVKMSPEIRKQEKRTRKKKRCALM</sequence>
<evidence type="ECO:0000256" key="3">
    <source>
        <dbReference type="ARBA" id="ARBA00022741"/>
    </source>
</evidence>
<dbReference type="Proteomes" id="UP000192247">
    <property type="component" value="Unassembled WGS sequence"/>
</dbReference>
<proteinExistence type="predicted"/>
<dbReference type="AlphaFoldDB" id="A0A1V9XBP6"/>
<evidence type="ECO:0000256" key="6">
    <source>
        <dbReference type="SAM" id="MobiDB-lite"/>
    </source>
</evidence>
<dbReference type="PROSITE" id="PS50011">
    <property type="entry name" value="PROTEIN_KINASE_DOM"/>
    <property type="match status" value="1"/>
</dbReference>
<evidence type="ECO:0000259" key="7">
    <source>
        <dbReference type="PROSITE" id="PS50011"/>
    </source>
</evidence>
<keyword evidence="2" id="KW-0808">Transferase</keyword>
<keyword evidence="5" id="KW-0067">ATP-binding</keyword>
<evidence type="ECO:0000313" key="8">
    <source>
        <dbReference type="EMBL" id="OQR70964.1"/>
    </source>
</evidence>
<dbReference type="PANTHER" id="PTHR24351">
    <property type="entry name" value="RIBOSOMAL PROTEIN S6 KINASE"/>
    <property type="match status" value="1"/>
</dbReference>
<comment type="caution">
    <text evidence="8">The sequence shown here is derived from an EMBL/GenBank/DDBJ whole genome shotgun (WGS) entry which is preliminary data.</text>
</comment>
<dbReference type="OrthoDB" id="248923at2759"/>